<name>A0A4V3G7J4_9ACTN</name>
<protein>
    <submittedName>
        <fullName evidence="2">Uncharacterized protein</fullName>
    </submittedName>
</protein>
<gene>
    <name evidence="2" type="ORF">EV650_5880</name>
</gene>
<evidence type="ECO:0000313" key="3">
    <source>
        <dbReference type="Proteomes" id="UP000295447"/>
    </source>
</evidence>
<evidence type="ECO:0000313" key="2">
    <source>
        <dbReference type="EMBL" id="TDW19274.1"/>
    </source>
</evidence>
<sequence length="374" mass="38365">MPEYFELLADLHREVAARLPQLSGGGGRYHLATWGRTRVRKDGSVQIGRRDGQVLRQLAERSGSIEDPRQTARTVAALQNVIAANVQLMANPTGSSQNHRRARLVARDAARDAAAGVAAGAVWAGVTAIPSGSSSNVPAWNVVHTMSTAVHDIAAPLGLTSPWQIGLAVGGVGVAGAVSATWIESRHNDVLDYGADNAWAKVHGPAICEGLGVPELADGFRQATPDSATAIAEGLGEQLSAYTELDKASALTALVQAAPAERAGAMVDVLANDSSLSEKTRGRAIVAVYDAIGRSQSSSTTGTSAVNAAVGAITRDAQPGHTLLPKTVDADQAKAAQVALGDMGPAGSVPRPQAGDGARGNQAGSHAAKDRERG</sequence>
<evidence type="ECO:0000256" key="1">
    <source>
        <dbReference type="SAM" id="MobiDB-lite"/>
    </source>
</evidence>
<keyword evidence="3" id="KW-1185">Reference proteome</keyword>
<dbReference type="Proteomes" id="UP000295447">
    <property type="component" value="Unassembled WGS sequence"/>
</dbReference>
<dbReference type="EMBL" id="SODF01000002">
    <property type="protein sequence ID" value="TDW19274.1"/>
    <property type="molecule type" value="Genomic_DNA"/>
</dbReference>
<dbReference type="RefSeq" id="WP_134122155.1">
    <property type="nucleotide sequence ID" value="NZ_SODF01000002.1"/>
</dbReference>
<accession>A0A4V3G7J4</accession>
<proteinExistence type="predicted"/>
<reference evidence="2 3" key="1">
    <citation type="submission" date="2019-03" db="EMBL/GenBank/DDBJ databases">
        <title>Genomic Encyclopedia of Type Strains, Phase III (KMG-III): the genomes of soil and plant-associated and newly described type strains.</title>
        <authorList>
            <person name="Whitman W."/>
        </authorList>
    </citation>
    <scope>NUCLEOTIDE SEQUENCE [LARGE SCALE GENOMIC DNA]</scope>
    <source>
        <strain evidence="2 3">VKM Ac-2570</strain>
    </source>
</reference>
<dbReference type="AlphaFoldDB" id="A0A4V3G7J4"/>
<organism evidence="2 3">
    <name type="scientific">Kribbella kalugense</name>
    <dbReference type="NCBI Taxonomy" id="2512221"/>
    <lineage>
        <taxon>Bacteria</taxon>
        <taxon>Bacillati</taxon>
        <taxon>Actinomycetota</taxon>
        <taxon>Actinomycetes</taxon>
        <taxon>Propionibacteriales</taxon>
        <taxon>Kribbellaceae</taxon>
        <taxon>Kribbella</taxon>
    </lineage>
</organism>
<feature type="region of interest" description="Disordered" evidence="1">
    <location>
        <begin position="337"/>
        <end position="374"/>
    </location>
</feature>
<comment type="caution">
    <text evidence="2">The sequence shown here is derived from an EMBL/GenBank/DDBJ whole genome shotgun (WGS) entry which is preliminary data.</text>
</comment>